<feature type="non-terminal residue" evidence="4">
    <location>
        <position position="1"/>
    </location>
</feature>
<organism evidence="4 5">
    <name type="scientific">Taxus chinensis</name>
    <name type="common">Chinese yew</name>
    <name type="synonym">Taxus wallichiana var. chinensis</name>
    <dbReference type="NCBI Taxonomy" id="29808"/>
    <lineage>
        <taxon>Eukaryota</taxon>
        <taxon>Viridiplantae</taxon>
        <taxon>Streptophyta</taxon>
        <taxon>Embryophyta</taxon>
        <taxon>Tracheophyta</taxon>
        <taxon>Spermatophyta</taxon>
        <taxon>Pinopsida</taxon>
        <taxon>Pinidae</taxon>
        <taxon>Conifers II</taxon>
        <taxon>Cupressales</taxon>
        <taxon>Taxaceae</taxon>
        <taxon>Taxus</taxon>
    </lineage>
</organism>
<dbReference type="InterPro" id="IPR001976">
    <property type="entry name" value="Ribosomal_eS24"/>
</dbReference>
<dbReference type="PANTHER" id="PTHR10496">
    <property type="entry name" value="40S RIBOSOMAL PROTEIN S24"/>
    <property type="match status" value="1"/>
</dbReference>
<dbReference type="EMBL" id="JAHRHJ020000009">
    <property type="protein sequence ID" value="KAH9300183.1"/>
    <property type="molecule type" value="Genomic_DNA"/>
</dbReference>
<keyword evidence="5" id="KW-1185">Reference proteome</keyword>
<evidence type="ECO:0000256" key="3">
    <source>
        <dbReference type="SAM" id="MobiDB-lite"/>
    </source>
</evidence>
<gene>
    <name evidence="4" type="ORF">KI387_011766</name>
</gene>
<proteinExistence type="predicted"/>
<evidence type="ECO:0000256" key="2">
    <source>
        <dbReference type="ARBA" id="ARBA00023274"/>
    </source>
</evidence>
<dbReference type="GO" id="GO:0005840">
    <property type="term" value="C:ribosome"/>
    <property type="evidence" value="ECO:0007669"/>
    <property type="project" value="UniProtKB-KW"/>
</dbReference>
<name>A0AA38CPA4_TAXCH</name>
<protein>
    <submittedName>
        <fullName evidence="4">Uncharacterized protein</fullName>
    </submittedName>
</protein>
<reference evidence="4 5" key="1">
    <citation type="journal article" date="2021" name="Nat. Plants">
        <title>The Taxus genome provides insights into paclitaxel biosynthesis.</title>
        <authorList>
            <person name="Xiong X."/>
            <person name="Gou J."/>
            <person name="Liao Q."/>
            <person name="Li Y."/>
            <person name="Zhou Q."/>
            <person name="Bi G."/>
            <person name="Li C."/>
            <person name="Du R."/>
            <person name="Wang X."/>
            <person name="Sun T."/>
            <person name="Guo L."/>
            <person name="Liang H."/>
            <person name="Lu P."/>
            <person name="Wu Y."/>
            <person name="Zhang Z."/>
            <person name="Ro D.K."/>
            <person name="Shang Y."/>
            <person name="Huang S."/>
            <person name="Yan J."/>
        </authorList>
    </citation>
    <scope>NUCLEOTIDE SEQUENCE [LARGE SCALE GENOMIC DNA]</scope>
    <source>
        <strain evidence="4">Ta-2019</strain>
    </source>
</reference>
<accession>A0AA38CPA4</accession>
<dbReference type="GO" id="GO:1990904">
    <property type="term" value="C:ribonucleoprotein complex"/>
    <property type="evidence" value="ECO:0007669"/>
    <property type="project" value="UniProtKB-KW"/>
</dbReference>
<dbReference type="GO" id="GO:0003735">
    <property type="term" value="F:structural constituent of ribosome"/>
    <property type="evidence" value="ECO:0007669"/>
    <property type="project" value="InterPro"/>
</dbReference>
<dbReference type="GO" id="GO:0006412">
    <property type="term" value="P:translation"/>
    <property type="evidence" value="ECO:0007669"/>
    <property type="project" value="InterPro"/>
</dbReference>
<evidence type="ECO:0000313" key="5">
    <source>
        <dbReference type="Proteomes" id="UP000824469"/>
    </source>
</evidence>
<keyword evidence="2" id="KW-0687">Ribonucleoprotein</keyword>
<feature type="compositionally biased region" description="Basic and acidic residues" evidence="3">
    <location>
        <begin position="176"/>
        <end position="186"/>
    </location>
</feature>
<dbReference type="Gene3D" id="3.30.70.3370">
    <property type="match status" value="1"/>
</dbReference>
<comment type="caution">
    <text evidence="4">The sequence shown here is derived from an EMBL/GenBank/DDBJ whole genome shotgun (WGS) entry which is preliminary data.</text>
</comment>
<dbReference type="InterPro" id="IPR053709">
    <property type="entry name" value="eRP_eS24_sf"/>
</dbReference>
<evidence type="ECO:0000256" key="1">
    <source>
        <dbReference type="ARBA" id="ARBA00022980"/>
    </source>
</evidence>
<dbReference type="Proteomes" id="UP000824469">
    <property type="component" value="Unassembled WGS sequence"/>
</dbReference>
<dbReference type="SUPFAM" id="SSF54189">
    <property type="entry name" value="Ribosomal proteins S24e, L23 and L15e"/>
    <property type="match status" value="1"/>
</dbReference>
<keyword evidence="1" id="KW-0689">Ribosomal protein</keyword>
<evidence type="ECO:0000313" key="4">
    <source>
        <dbReference type="EMBL" id="KAH9300183.1"/>
    </source>
</evidence>
<dbReference type="AlphaFoldDB" id="A0AA38CPA4"/>
<feature type="region of interest" description="Disordered" evidence="3">
    <location>
        <begin position="176"/>
        <end position="195"/>
    </location>
</feature>
<dbReference type="Pfam" id="PF01282">
    <property type="entry name" value="Ribosomal_S24e"/>
    <property type="match status" value="1"/>
</dbReference>
<dbReference type="InterPro" id="IPR012678">
    <property type="entry name" value="Ribosomal_uL23/eL15/eS24_sf"/>
</dbReference>
<feature type="non-terminal residue" evidence="4">
    <location>
        <position position="239"/>
    </location>
</feature>
<sequence length="239" mass="27663">HRLESFAVAIDVPRFASPVSSALLFCVGRMKMRSQSNVLIPLDTPTWTVCIRNIQCEEEFCRKQFVVHVLHHRRPNLSLDEIKEELYTRFKVYDMRTIFLSSFRTKKTRSRGFGLIYDTVEDAIRVEPGSKLMKNGIEVLNPRPKKDCLNRAKKIRGFVERDYTLVQQRSNARFEKISISKRDQNQDKTTNPNSREEYSKSLLFTVSNLPVPSNLWIHSAINLNIFANPGTPISISKCQ</sequence>